<dbReference type="Gene3D" id="3.90.25.10">
    <property type="entry name" value="UDP-galactose 4-epimerase, domain 1"/>
    <property type="match status" value="1"/>
</dbReference>
<evidence type="ECO:0000256" key="3">
    <source>
        <dbReference type="ARBA" id="ARBA00023002"/>
    </source>
</evidence>
<dbReference type="AlphaFoldDB" id="A0A5N6WJG6"/>
<dbReference type="GO" id="GO:0005634">
    <property type="term" value="C:nucleus"/>
    <property type="evidence" value="ECO:0007669"/>
    <property type="project" value="TreeGrafter"/>
</dbReference>
<keyword evidence="6" id="KW-1185">Reference proteome</keyword>
<dbReference type="InterPro" id="IPR008030">
    <property type="entry name" value="NmrA-like"/>
</dbReference>
<organism evidence="5 6">
    <name type="scientific">Aspergillus sergii</name>
    <dbReference type="NCBI Taxonomy" id="1034303"/>
    <lineage>
        <taxon>Eukaryota</taxon>
        <taxon>Fungi</taxon>
        <taxon>Dikarya</taxon>
        <taxon>Ascomycota</taxon>
        <taxon>Pezizomycotina</taxon>
        <taxon>Eurotiomycetes</taxon>
        <taxon>Eurotiomycetidae</taxon>
        <taxon>Eurotiales</taxon>
        <taxon>Aspergillaceae</taxon>
        <taxon>Aspergillus</taxon>
        <taxon>Aspergillus subgen. Circumdati</taxon>
    </lineage>
</organism>
<gene>
    <name evidence="5" type="ORF">BDV39DRAFT_198490</name>
</gene>
<keyword evidence="2" id="KW-0521">NADP</keyword>
<keyword evidence="3" id="KW-0560">Oxidoreductase</keyword>
<dbReference type="EMBL" id="ML741935">
    <property type="protein sequence ID" value="KAE8320416.1"/>
    <property type="molecule type" value="Genomic_DNA"/>
</dbReference>
<dbReference type="PANTHER" id="PTHR42748">
    <property type="entry name" value="NITROGEN METABOLITE REPRESSION PROTEIN NMRA FAMILY MEMBER"/>
    <property type="match status" value="1"/>
</dbReference>
<dbReference type="SUPFAM" id="SSF51735">
    <property type="entry name" value="NAD(P)-binding Rossmann-fold domains"/>
    <property type="match status" value="1"/>
</dbReference>
<sequence>MGSTFNDFQLVTVYGGTGAQGRAVVHSLLQNKRFKVRAITRDSSSKRAQELASLGAEIVVADGWKKDQITAAFAGSWAAFVNTNSDDPIFATSESPTEFDLGKTIIDGIVNGGTVEHFVYSGAASTSEATNGQVDTKTTQMKTQIERYAVATGFFKSVIPVYAGWYMENFANPHFAKAFGGFPTQPDNEGFITLATPRWGNATDMPVPWLCVEKDFGDIVHGALCAPEEYNGKVIAALSDTSTLPGVANALETVLNKDARYVCLPSPGDLAPEVPQLADVRALFAFGQLSDAKYFGLDIRTTVTTSSLLKAKAAEACGKDPNNAHLLSFKEWLADLFQQGPHVKEVGNFIEGTGP</sequence>
<evidence type="ECO:0000256" key="2">
    <source>
        <dbReference type="ARBA" id="ARBA00022857"/>
    </source>
</evidence>
<name>A0A5N6WJG6_9EURO</name>
<dbReference type="Proteomes" id="UP000325945">
    <property type="component" value="Unassembled WGS sequence"/>
</dbReference>
<dbReference type="PANTHER" id="PTHR42748:SF30">
    <property type="entry name" value="NMRA-LIKE DOMAIN-CONTAINING PROTEIN"/>
    <property type="match status" value="1"/>
</dbReference>
<comment type="similarity">
    <text evidence="1">Belongs to the NmrA-type oxidoreductase family.</text>
</comment>
<evidence type="ECO:0000259" key="4">
    <source>
        <dbReference type="Pfam" id="PF05368"/>
    </source>
</evidence>
<dbReference type="InterPro" id="IPR036291">
    <property type="entry name" value="NAD(P)-bd_dom_sf"/>
</dbReference>
<protein>
    <submittedName>
        <fullName evidence="5">NmrA family protein</fullName>
    </submittedName>
</protein>
<dbReference type="InterPro" id="IPR051164">
    <property type="entry name" value="NmrA-like_oxidored"/>
</dbReference>
<dbReference type="Gene3D" id="3.40.50.720">
    <property type="entry name" value="NAD(P)-binding Rossmann-like Domain"/>
    <property type="match status" value="1"/>
</dbReference>
<dbReference type="Pfam" id="PF05368">
    <property type="entry name" value="NmrA"/>
    <property type="match status" value="1"/>
</dbReference>
<proteinExistence type="inferred from homology"/>
<evidence type="ECO:0000256" key="1">
    <source>
        <dbReference type="ARBA" id="ARBA00006328"/>
    </source>
</evidence>
<reference evidence="6" key="1">
    <citation type="submission" date="2019-04" db="EMBL/GenBank/DDBJ databases">
        <title>Friends and foes A comparative genomics studyof 23 Aspergillus species from section Flavi.</title>
        <authorList>
            <consortium name="DOE Joint Genome Institute"/>
            <person name="Kjaerbolling I."/>
            <person name="Vesth T."/>
            <person name="Frisvad J.C."/>
            <person name="Nybo J.L."/>
            <person name="Theobald S."/>
            <person name="Kildgaard S."/>
            <person name="Isbrandt T."/>
            <person name="Kuo A."/>
            <person name="Sato A."/>
            <person name="Lyhne E.K."/>
            <person name="Kogle M.E."/>
            <person name="Wiebenga A."/>
            <person name="Kun R.S."/>
            <person name="Lubbers R.J."/>
            <person name="Makela M.R."/>
            <person name="Barry K."/>
            <person name="Chovatia M."/>
            <person name="Clum A."/>
            <person name="Daum C."/>
            <person name="Haridas S."/>
            <person name="He G."/>
            <person name="LaButti K."/>
            <person name="Lipzen A."/>
            <person name="Mondo S."/>
            <person name="Riley R."/>
            <person name="Salamov A."/>
            <person name="Simmons B.A."/>
            <person name="Magnuson J.K."/>
            <person name="Henrissat B."/>
            <person name="Mortensen U.H."/>
            <person name="Larsen T.O."/>
            <person name="Devries R.P."/>
            <person name="Grigoriev I.V."/>
            <person name="Machida M."/>
            <person name="Baker S.E."/>
            <person name="Andersen M.R."/>
        </authorList>
    </citation>
    <scope>NUCLEOTIDE SEQUENCE [LARGE SCALE GENOMIC DNA]</scope>
    <source>
        <strain evidence="6">CBS 130017</strain>
    </source>
</reference>
<evidence type="ECO:0000313" key="5">
    <source>
        <dbReference type="EMBL" id="KAE8320416.1"/>
    </source>
</evidence>
<accession>A0A5N6WJG6</accession>
<feature type="domain" description="NmrA-like" evidence="4">
    <location>
        <begin position="9"/>
        <end position="308"/>
    </location>
</feature>
<dbReference type="GO" id="GO:0016491">
    <property type="term" value="F:oxidoreductase activity"/>
    <property type="evidence" value="ECO:0007669"/>
    <property type="project" value="UniProtKB-KW"/>
</dbReference>
<evidence type="ECO:0000313" key="6">
    <source>
        <dbReference type="Proteomes" id="UP000325945"/>
    </source>
</evidence>